<sequence length="139" mass="15790">MASKGKEVSLKNVFDKKKYLLTNDKNIMNRWRDYFMDLLGEDAQLVEENQELTTDPVTKEELEAALEKTRNPRIDLFVAPLSPVTKYTPWKRELKVPEAEAVLLPKGITPGEWVLMFLLLGGTSYSMGTLGQSFNIVPV</sequence>
<accession>A0A8K0D7N8</accession>
<proteinExistence type="predicted"/>
<reference evidence="1" key="1">
    <citation type="submission" date="2019-08" db="EMBL/GenBank/DDBJ databases">
        <title>The genome of the North American firefly Photinus pyralis.</title>
        <authorList>
            <consortium name="Photinus pyralis genome working group"/>
            <person name="Fallon T.R."/>
            <person name="Sander Lower S.E."/>
            <person name="Weng J.-K."/>
        </authorList>
    </citation>
    <scope>NUCLEOTIDE SEQUENCE</scope>
    <source>
        <strain evidence="1">TRF0915ILg1</strain>
        <tissue evidence="1">Whole body</tissue>
    </source>
</reference>
<dbReference type="AlphaFoldDB" id="A0A8K0D7N8"/>
<evidence type="ECO:0000313" key="1">
    <source>
        <dbReference type="EMBL" id="KAF2900953.1"/>
    </source>
</evidence>
<dbReference type="OrthoDB" id="418748at2759"/>
<protein>
    <submittedName>
        <fullName evidence="1">Uncharacterized protein</fullName>
    </submittedName>
</protein>
<comment type="caution">
    <text evidence="1">The sequence shown here is derived from an EMBL/GenBank/DDBJ whole genome shotgun (WGS) entry which is preliminary data.</text>
</comment>
<keyword evidence="2" id="KW-1185">Reference proteome</keyword>
<dbReference type="Proteomes" id="UP000801492">
    <property type="component" value="Unassembled WGS sequence"/>
</dbReference>
<evidence type="ECO:0000313" key="2">
    <source>
        <dbReference type="Proteomes" id="UP000801492"/>
    </source>
</evidence>
<dbReference type="EMBL" id="VTPC01001932">
    <property type="protein sequence ID" value="KAF2900953.1"/>
    <property type="molecule type" value="Genomic_DNA"/>
</dbReference>
<gene>
    <name evidence="1" type="ORF">ILUMI_05234</name>
</gene>
<feature type="non-terminal residue" evidence="1">
    <location>
        <position position="1"/>
    </location>
</feature>
<name>A0A8K0D7N8_IGNLU</name>
<organism evidence="1 2">
    <name type="scientific">Ignelater luminosus</name>
    <name type="common">Cucubano</name>
    <name type="synonym">Pyrophorus luminosus</name>
    <dbReference type="NCBI Taxonomy" id="2038154"/>
    <lineage>
        <taxon>Eukaryota</taxon>
        <taxon>Metazoa</taxon>
        <taxon>Ecdysozoa</taxon>
        <taxon>Arthropoda</taxon>
        <taxon>Hexapoda</taxon>
        <taxon>Insecta</taxon>
        <taxon>Pterygota</taxon>
        <taxon>Neoptera</taxon>
        <taxon>Endopterygota</taxon>
        <taxon>Coleoptera</taxon>
        <taxon>Polyphaga</taxon>
        <taxon>Elateriformia</taxon>
        <taxon>Elateroidea</taxon>
        <taxon>Elateridae</taxon>
        <taxon>Agrypninae</taxon>
        <taxon>Pyrophorini</taxon>
        <taxon>Ignelater</taxon>
    </lineage>
</organism>